<evidence type="ECO:0008006" key="4">
    <source>
        <dbReference type="Google" id="ProtNLM"/>
    </source>
</evidence>
<dbReference type="GeneID" id="19942922"/>
<dbReference type="Proteomes" id="UP000030762">
    <property type="component" value="Unassembled WGS sequence"/>
</dbReference>
<feature type="region of interest" description="Disordered" evidence="1">
    <location>
        <begin position="243"/>
        <end position="272"/>
    </location>
</feature>
<dbReference type="AlphaFoldDB" id="T0S572"/>
<dbReference type="EMBL" id="JH767136">
    <property type="protein sequence ID" value="EQC40293.1"/>
    <property type="molecule type" value="Genomic_DNA"/>
</dbReference>
<gene>
    <name evidence="2" type="ORF">SDRG_02195</name>
</gene>
<dbReference type="RefSeq" id="XP_008605992.1">
    <property type="nucleotide sequence ID" value="XM_008607770.1"/>
</dbReference>
<sequence>MSRQVEPCCYLKLQAGGSNYREWADAITTRMTKAGLAKYLGPHPPNYKADDDLAAGVYLRLSLHRHDLMHLKDAKTTHATWEILRRLYEPKTGSSLLLLYTQMDNLRWIESRGSLTDFADAFLGLQRHMAAAGDTTPASAFLIRFLTLLPARFNATILRILHDSTKGPVFPSFETVLAELQAVDALHTAKTTTTKKTTATSPRHTTASSPTRPARTSACSYCGNDQHALSDCYRRQRDLDRGLRRRTTLPDDVTPTSPTVRARATHPRGRSLPCDVLRPMVFGTGRVSPQCSK</sequence>
<dbReference type="InParanoid" id="T0S572"/>
<evidence type="ECO:0000313" key="3">
    <source>
        <dbReference type="Proteomes" id="UP000030762"/>
    </source>
</evidence>
<accession>T0S572</accession>
<feature type="compositionally biased region" description="Low complexity" evidence="1">
    <location>
        <begin position="192"/>
        <end position="213"/>
    </location>
</feature>
<name>T0S572_SAPDV</name>
<dbReference type="Pfam" id="PF14223">
    <property type="entry name" value="Retrotran_gag_2"/>
    <property type="match status" value="1"/>
</dbReference>
<organism evidence="2 3">
    <name type="scientific">Saprolegnia diclina (strain VS20)</name>
    <dbReference type="NCBI Taxonomy" id="1156394"/>
    <lineage>
        <taxon>Eukaryota</taxon>
        <taxon>Sar</taxon>
        <taxon>Stramenopiles</taxon>
        <taxon>Oomycota</taxon>
        <taxon>Saprolegniomycetes</taxon>
        <taxon>Saprolegniales</taxon>
        <taxon>Saprolegniaceae</taxon>
        <taxon>Saprolegnia</taxon>
    </lineage>
</organism>
<evidence type="ECO:0000313" key="2">
    <source>
        <dbReference type="EMBL" id="EQC40293.1"/>
    </source>
</evidence>
<dbReference type="OrthoDB" id="116316at2759"/>
<keyword evidence="3" id="KW-1185">Reference proteome</keyword>
<dbReference type="VEuPathDB" id="FungiDB:SDRG_02195"/>
<dbReference type="STRING" id="1156394.T0S572"/>
<feature type="region of interest" description="Disordered" evidence="1">
    <location>
        <begin position="192"/>
        <end position="215"/>
    </location>
</feature>
<evidence type="ECO:0000256" key="1">
    <source>
        <dbReference type="SAM" id="MobiDB-lite"/>
    </source>
</evidence>
<reference evidence="2 3" key="1">
    <citation type="submission" date="2012-04" db="EMBL/GenBank/DDBJ databases">
        <title>The Genome Sequence of Saprolegnia declina VS20.</title>
        <authorList>
            <consortium name="The Broad Institute Genome Sequencing Platform"/>
            <person name="Russ C."/>
            <person name="Nusbaum C."/>
            <person name="Tyler B."/>
            <person name="van West P."/>
            <person name="Dieguez-Uribeondo J."/>
            <person name="de Bruijn I."/>
            <person name="Tripathy S."/>
            <person name="Jiang R."/>
            <person name="Young S.K."/>
            <person name="Zeng Q."/>
            <person name="Gargeya S."/>
            <person name="Fitzgerald M."/>
            <person name="Haas B."/>
            <person name="Abouelleil A."/>
            <person name="Alvarado L."/>
            <person name="Arachchi H.M."/>
            <person name="Berlin A."/>
            <person name="Chapman S.B."/>
            <person name="Goldberg J."/>
            <person name="Griggs A."/>
            <person name="Gujja S."/>
            <person name="Hansen M."/>
            <person name="Howarth C."/>
            <person name="Imamovic A."/>
            <person name="Larimer J."/>
            <person name="McCowen C."/>
            <person name="Montmayeur A."/>
            <person name="Murphy C."/>
            <person name="Neiman D."/>
            <person name="Pearson M."/>
            <person name="Priest M."/>
            <person name="Roberts A."/>
            <person name="Saif S."/>
            <person name="Shea T."/>
            <person name="Sisk P."/>
            <person name="Sykes S."/>
            <person name="Wortman J."/>
            <person name="Nusbaum C."/>
            <person name="Birren B."/>
        </authorList>
    </citation>
    <scope>NUCLEOTIDE SEQUENCE [LARGE SCALE GENOMIC DNA]</scope>
    <source>
        <strain evidence="2 3">VS20</strain>
    </source>
</reference>
<protein>
    <recommendedName>
        <fullName evidence="4">Retrotransposon Copia-like N-terminal domain-containing protein</fullName>
    </recommendedName>
</protein>
<proteinExistence type="predicted"/>